<proteinExistence type="predicted"/>
<dbReference type="CDD" id="cd01014">
    <property type="entry name" value="nicotinamidase_related"/>
    <property type="match status" value="1"/>
</dbReference>
<dbReference type="InterPro" id="IPR050272">
    <property type="entry name" value="Isochorismatase-like_hydrls"/>
</dbReference>
<sequence>MSKAKSKVALLVIDMQKEYFEEGAPLKVPKGGEVLENIKRLVDAARVKKIPLMHIRHIGKDPDAFVFGAGSPLVKFADELKPKAGEPAITKTRPGSFYMTELDDILLREGVETVVITGLMSFMCCDTTAREAHARGYSVLFVRDATAAIDIGGLSADTIHEVVLAVQGFNFSRVVTTDEAIAELSS</sequence>
<evidence type="ECO:0000313" key="4">
    <source>
        <dbReference type="Proteomes" id="UP000809273"/>
    </source>
</evidence>
<comment type="caution">
    <text evidence="3">The sequence shown here is derived from an EMBL/GenBank/DDBJ whole genome shotgun (WGS) entry which is preliminary data.</text>
</comment>
<dbReference type="Gene3D" id="3.40.50.850">
    <property type="entry name" value="Isochorismatase-like"/>
    <property type="match status" value="1"/>
</dbReference>
<dbReference type="PANTHER" id="PTHR43540">
    <property type="entry name" value="PEROXYUREIDOACRYLATE/UREIDOACRYLATE AMIDOHYDROLASE-RELATED"/>
    <property type="match status" value="1"/>
</dbReference>
<evidence type="ECO:0000259" key="2">
    <source>
        <dbReference type="Pfam" id="PF00857"/>
    </source>
</evidence>
<dbReference type="InterPro" id="IPR000868">
    <property type="entry name" value="Isochorismatase-like_dom"/>
</dbReference>
<dbReference type="PANTHER" id="PTHR43540:SF6">
    <property type="entry name" value="ISOCHORISMATASE-LIKE DOMAIN-CONTAINING PROTEIN"/>
    <property type="match status" value="1"/>
</dbReference>
<reference evidence="3" key="1">
    <citation type="journal article" date="2021" name="Environ. Microbiol.">
        <title>Genomic characterization of three novel Desulfobacterota classes expand the metabolic and phylogenetic diversity of the phylum.</title>
        <authorList>
            <person name="Murphy C.L."/>
            <person name="Biggerstaff J."/>
            <person name="Eichhorn A."/>
            <person name="Ewing E."/>
            <person name="Shahan R."/>
            <person name="Soriano D."/>
            <person name="Stewart S."/>
            <person name="VanMol K."/>
            <person name="Walker R."/>
            <person name="Walters P."/>
            <person name="Elshahed M.S."/>
            <person name="Youssef N.H."/>
        </authorList>
    </citation>
    <scope>NUCLEOTIDE SEQUENCE</scope>
    <source>
        <strain evidence="3">Zod_Metabat.24</strain>
    </source>
</reference>
<gene>
    <name evidence="3" type="ORF">JW984_12650</name>
</gene>
<dbReference type="AlphaFoldDB" id="A0A9D8PQ88"/>
<reference evidence="3" key="2">
    <citation type="submission" date="2021-01" db="EMBL/GenBank/DDBJ databases">
        <authorList>
            <person name="Hahn C.R."/>
            <person name="Youssef N.H."/>
            <person name="Elshahed M."/>
        </authorList>
    </citation>
    <scope>NUCLEOTIDE SEQUENCE</scope>
    <source>
        <strain evidence="3">Zod_Metabat.24</strain>
    </source>
</reference>
<protein>
    <submittedName>
        <fullName evidence="3">Cysteine hydrolase</fullName>
    </submittedName>
</protein>
<keyword evidence="1 3" id="KW-0378">Hydrolase</keyword>
<organism evidence="3 4">
    <name type="scientific">Candidatus Zymogenus saltonus</name>
    <dbReference type="NCBI Taxonomy" id="2844893"/>
    <lineage>
        <taxon>Bacteria</taxon>
        <taxon>Deltaproteobacteria</taxon>
        <taxon>Candidatus Zymogenia</taxon>
        <taxon>Candidatus Zymogeniales</taxon>
        <taxon>Candidatus Zymogenaceae</taxon>
        <taxon>Candidatus Zymogenus</taxon>
    </lineage>
</organism>
<dbReference type="Pfam" id="PF00857">
    <property type="entry name" value="Isochorismatase"/>
    <property type="match status" value="1"/>
</dbReference>
<dbReference type="GO" id="GO:0016787">
    <property type="term" value="F:hydrolase activity"/>
    <property type="evidence" value="ECO:0007669"/>
    <property type="project" value="UniProtKB-KW"/>
</dbReference>
<accession>A0A9D8PQ88</accession>
<dbReference type="SUPFAM" id="SSF52499">
    <property type="entry name" value="Isochorismatase-like hydrolases"/>
    <property type="match status" value="1"/>
</dbReference>
<feature type="domain" description="Isochorismatase-like" evidence="2">
    <location>
        <begin position="9"/>
        <end position="150"/>
    </location>
</feature>
<dbReference type="InterPro" id="IPR036380">
    <property type="entry name" value="Isochorismatase-like_sf"/>
</dbReference>
<evidence type="ECO:0000256" key="1">
    <source>
        <dbReference type="ARBA" id="ARBA00022801"/>
    </source>
</evidence>
<name>A0A9D8PQ88_9DELT</name>
<evidence type="ECO:0000313" key="3">
    <source>
        <dbReference type="EMBL" id="MBN1574038.1"/>
    </source>
</evidence>
<dbReference type="EMBL" id="JAFGIX010000063">
    <property type="protein sequence ID" value="MBN1574038.1"/>
    <property type="molecule type" value="Genomic_DNA"/>
</dbReference>
<dbReference type="Proteomes" id="UP000809273">
    <property type="component" value="Unassembled WGS sequence"/>
</dbReference>